<reference evidence="12 13" key="1">
    <citation type="journal article" date="2021" name="BMC Biol.">
        <title>Horizontally acquired antibacterial genes associated with adaptive radiation of ladybird beetles.</title>
        <authorList>
            <person name="Li H.S."/>
            <person name="Tang X.F."/>
            <person name="Huang Y.H."/>
            <person name="Xu Z.Y."/>
            <person name="Chen M.L."/>
            <person name="Du X.Y."/>
            <person name="Qiu B.Y."/>
            <person name="Chen P.T."/>
            <person name="Zhang W."/>
            <person name="Slipinski A."/>
            <person name="Escalona H.E."/>
            <person name="Waterhouse R.M."/>
            <person name="Zwick A."/>
            <person name="Pang H."/>
        </authorList>
    </citation>
    <scope>NUCLEOTIDE SEQUENCE [LARGE SCALE GENOMIC DNA]</scope>
    <source>
        <strain evidence="12">SYSU2018</strain>
    </source>
</reference>
<dbReference type="CDD" id="cd03244">
    <property type="entry name" value="ABCC_MRP_domain2"/>
    <property type="match status" value="1"/>
</dbReference>
<protein>
    <submittedName>
        <fullName evidence="12">Uncharacterized protein</fullName>
    </submittedName>
</protein>
<feature type="domain" description="ABC transporter" evidence="10">
    <location>
        <begin position="409"/>
        <end position="627"/>
    </location>
</feature>
<comment type="subcellular location">
    <subcellularLocation>
        <location evidence="1">Membrane</location>
        <topology evidence="1">Multi-pass membrane protein</topology>
    </subcellularLocation>
</comment>
<dbReference type="InterPro" id="IPR027417">
    <property type="entry name" value="P-loop_NTPase"/>
</dbReference>
<keyword evidence="2" id="KW-0813">Transport</keyword>
<dbReference type="PROSITE" id="PS50893">
    <property type="entry name" value="ABC_TRANSPORTER_2"/>
    <property type="match status" value="2"/>
</dbReference>
<dbReference type="Gene3D" id="1.20.1560.10">
    <property type="entry name" value="ABC transporter type 1, transmembrane domain"/>
    <property type="match status" value="2"/>
</dbReference>
<dbReference type="GO" id="GO:0016020">
    <property type="term" value="C:membrane"/>
    <property type="evidence" value="ECO:0007669"/>
    <property type="project" value="UniProtKB-SubCell"/>
</dbReference>
<dbReference type="Proteomes" id="UP001516400">
    <property type="component" value="Unassembled WGS sequence"/>
</dbReference>
<evidence type="ECO:0000256" key="9">
    <source>
        <dbReference type="SAM" id="Phobius"/>
    </source>
</evidence>
<dbReference type="FunFam" id="3.40.50.300:FF:000163">
    <property type="entry name" value="Multidrug resistance-associated protein member 4"/>
    <property type="match status" value="1"/>
</dbReference>
<evidence type="ECO:0000256" key="6">
    <source>
        <dbReference type="ARBA" id="ARBA00022840"/>
    </source>
</evidence>
<dbReference type="GO" id="GO:0005524">
    <property type="term" value="F:ATP binding"/>
    <property type="evidence" value="ECO:0007669"/>
    <property type="project" value="UniProtKB-KW"/>
</dbReference>
<evidence type="ECO:0000256" key="4">
    <source>
        <dbReference type="ARBA" id="ARBA00022737"/>
    </source>
</evidence>
<dbReference type="PROSITE" id="PS50929">
    <property type="entry name" value="ABC_TM1F"/>
    <property type="match status" value="2"/>
</dbReference>
<feature type="transmembrane region" description="Helical" evidence="9">
    <location>
        <begin position="842"/>
        <end position="862"/>
    </location>
</feature>
<feature type="domain" description="ABC transmembrane type-1" evidence="11">
    <location>
        <begin position="746"/>
        <end position="983"/>
    </location>
</feature>
<proteinExistence type="predicted"/>
<dbReference type="CDD" id="cd18580">
    <property type="entry name" value="ABC_6TM_ABCC_D2"/>
    <property type="match status" value="1"/>
</dbReference>
<gene>
    <name evidence="12" type="ORF">HHI36_001136</name>
</gene>
<organism evidence="12 13">
    <name type="scientific">Cryptolaemus montrouzieri</name>
    <dbReference type="NCBI Taxonomy" id="559131"/>
    <lineage>
        <taxon>Eukaryota</taxon>
        <taxon>Metazoa</taxon>
        <taxon>Ecdysozoa</taxon>
        <taxon>Arthropoda</taxon>
        <taxon>Hexapoda</taxon>
        <taxon>Insecta</taxon>
        <taxon>Pterygota</taxon>
        <taxon>Neoptera</taxon>
        <taxon>Endopterygota</taxon>
        <taxon>Coleoptera</taxon>
        <taxon>Polyphaga</taxon>
        <taxon>Cucujiformia</taxon>
        <taxon>Coccinelloidea</taxon>
        <taxon>Coccinellidae</taxon>
        <taxon>Scymninae</taxon>
        <taxon>Scymnini</taxon>
        <taxon>Cryptolaemus</taxon>
    </lineage>
</organism>
<dbReference type="PROSITE" id="PS00211">
    <property type="entry name" value="ABC_TRANSPORTER_1"/>
    <property type="match status" value="1"/>
</dbReference>
<evidence type="ECO:0000313" key="12">
    <source>
        <dbReference type="EMBL" id="KAL3286637.1"/>
    </source>
</evidence>
<evidence type="ECO:0000256" key="3">
    <source>
        <dbReference type="ARBA" id="ARBA00022692"/>
    </source>
</evidence>
<dbReference type="SUPFAM" id="SSF90123">
    <property type="entry name" value="ABC transporter transmembrane region"/>
    <property type="match status" value="2"/>
</dbReference>
<dbReference type="InterPro" id="IPR011527">
    <property type="entry name" value="ABC1_TM_dom"/>
</dbReference>
<dbReference type="Pfam" id="PF00005">
    <property type="entry name" value="ABC_tran"/>
    <property type="match status" value="2"/>
</dbReference>
<feature type="domain" description="ABC transmembrane type-1" evidence="11">
    <location>
        <begin position="97"/>
        <end position="348"/>
    </location>
</feature>
<accession>A0ABD2P7F6</accession>
<dbReference type="Pfam" id="PF00664">
    <property type="entry name" value="ABC_membrane"/>
    <property type="match status" value="2"/>
</dbReference>
<feature type="transmembrane region" description="Helical" evidence="9">
    <location>
        <begin position="929"/>
        <end position="949"/>
    </location>
</feature>
<feature type="transmembrane region" description="Helical" evidence="9">
    <location>
        <begin position="203"/>
        <end position="226"/>
    </location>
</feature>
<dbReference type="InterPro" id="IPR050173">
    <property type="entry name" value="ABC_transporter_C-like"/>
</dbReference>
<dbReference type="InterPro" id="IPR003593">
    <property type="entry name" value="AAA+_ATPase"/>
</dbReference>
<feature type="transmembrane region" description="Helical" evidence="9">
    <location>
        <begin position="309"/>
        <end position="329"/>
    </location>
</feature>
<evidence type="ECO:0000313" key="13">
    <source>
        <dbReference type="Proteomes" id="UP001516400"/>
    </source>
</evidence>
<evidence type="ECO:0000259" key="11">
    <source>
        <dbReference type="PROSITE" id="PS50929"/>
    </source>
</evidence>
<dbReference type="PANTHER" id="PTHR24223">
    <property type="entry name" value="ATP-BINDING CASSETTE SUB-FAMILY C"/>
    <property type="match status" value="1"/>
</dbReference>
<dbReference type="InterPro" id="IPR017871">
    <property type="entry name" value="ABC_transporter-like_CS"/>
</dbReference>
<dbReference type="PANTHER" id="PTHR24223:SF448">
    <property type="entry name" value="FI20146P1-RELATED"/>
    <property type="match status" value="1"/>
</dbReference>
<feature type="transmembrane region" description="Helical" evidence="9">
    <location>
        <begin position="746"/>
        <end position="768"/>
    </location>
</feature>
<dbReference type="SMART" id="SM00382">
    <property type="entry name" value="AAA"/>
    <property type="match status" value="2"/>
</dbReference>
<dbReference type="InterPro" id="IPR044726">
    <property type="entry name" value="ABCC_6TM_D2"/>
</dbReference>
<keyword evidence="6" id="KW-0067">ATP-binding</keyword>
<dbReference type="FunFam" id="1.20.1560.10:FF:000013">
    <property type="entry name" value="ABC transporter C family member 2"/>
    <property type="match status" value="1"/>
</dbReference>
<keyword evidence="5" id="KW-0547">Nucleotide-binding</keyword>
<evidence type="ECO:0000259" key="10">
    <source>
        <dbReference type="PROSITE" id="PS50893"/>
    </source>
</evidence>
<feature type="domain" description="ABC transporter" evidence="10">
    <location>
        <begin position="1016"/>
        <end position="1245"/>
    </location>
</feature>
<evidence type="ECO:0000256" key="2">
    <source>
        <dbReference type="ARBA" id="ARBA00022448"/>
    </source>
</evidence>
<dbReference type="Gene3D" id="3.40.50.300">
    <property type="entry name" value="P-loop containing nucleotide triphosphate hydrolases"/>
    <property type="match status" value="2"/>
</dbReference>
<evidence type="ECO:0000256" key="7">
    <source>
        <dbReference type="ARBA" id="ARBA00022989"/>
    </source>
</evidence>
<dbReference type="AlphaFoldDB" id="A0ABD2P7F6"/>
<keyword evidence="3 9" id="KW-0812">Transmembrane</keyword>
<keyword evidence="7 9" id="KW-1133">Transmembrane helix</keyword>
<dbReference type="InterPro" id="IPR044746">
    <property type="entry name" value="ABCC_6TM_D1"/>
</dbReference>
<feature type="transmembrane region" description="Helical" evidence="9">
    <location>
        <begin position="815"/>
        <end position="836"/>
    </location>
</feature>
<keyword evidence="13" id="KW-1185">Reference proteome</keyword>
<dbReference type="SUPFAM" id="SSF52540">
    <property type="entry name" value="P-loop containing nucleoside triphosphate hydrolases"/>
    <property type="match status" value="2"/>
</dbReference>
<dbReference type="CDD" id="cd03250">
    <property type="entry name" value="ABCC_MRP_domain1"/>
    <property type="match status" value="1"/>
</dbReference>
<feature type="transmembrane region" description="Helical" evidence="9">
    <location>
        <begin position="127"/>
        <end position="147"/>
    </location>
</feature>
<comment type="caution">
    <text evidence="12">The sequence shown here is derived from an EMBL/GenBank/DDBJ whole genome shotgun (WGS) entry which is preliminary data.</text>
</comment>
<keyword evidence="8 9" id="KW-0472">Membrane</keyword>
<dbReference type="CDD" id="cd18579">
    <property type="entry name" value="ABC_6TM_ABCC_D1"/>
    <property type="match status" value="1"/>
</dbReference>
<evidence type="ECO:0000256" key="5">
    <source>
        <dbReference type="ARBA" id="ARBA00022741"/>
    </source>
</evidence>
<evidence type="ECO:0000256" key="1">
    <source>
        <dbReference type="ARBA" id="ARBA00004141"/>
    </source>
</evidence>
<evidence type="ECO:0000256" key="8">
    <source>
        <dbReference type="ARBA" id="ARBA00023136"/>
    </source>
</evidence>
<dbReference type="FunFam" id="3.40.50.300:FF:000973">
    <property type="entry name" value="Multidrug resistance-associated protein 4"/>
    <property type="match status" value="1"/>
</dbReference>
<sequence>MDSSIFIKRRRNPKECANTLSLITFFYVNKIWRIGEEGDITEDHLFYVHKKLRAKPLGDKLEYIARKLLETRKYLSTMSMLILFCGRKYFYLSITQLIMMAIFVIASPFLLGKFVLFFSPDQTEVNWKGACFFGVSYITLSIVQYVYEQNYEMIKEEIRIEFQTALCSLIYRKSLRLSPKALSEITIGKIVSLISKDINVFGYIIRFGSDWFVGVIQIVITMYLFYLKTGAATFAGFAILLTTLPIQVYIAKVIKNKRTKSNEKSDERLQLTQEILASIRIIKMYTWEKFFSKRITDARRNEMKKLRQVLIYKDVSFLLGKFCSVLSFYILISSYVWMGHTLSAELVFYLYTSYDNLEDTIIGVIPVSISQVGETIASLKRYDAFFNAEETTNCTLITLDQKLPRLPQVSFCDVVVKLQKMVVLNNITVDMKPGLNIIVGNVGSGKSLLLKTILREYEISSGKLCVTGRVSYAGQYPWLFPSTIKQNILFGEKYDEEKYRMVLDICALEFDLKLLQLGDRTVIGDCGINLSKGQQARVNLARAIYRKSDIYLLDDCLSSLDPNVRRHIFTSLKTYLIGKICILVTHQNRFLEDADNVIIMNAGTVIYSGNCGNIPSIFSKRRKRVNSSSRNSMYGYICNGEVTEDETSKLLEDEDQRINIYLEDKNAGKVPIDVYKKYILFGGGYLFYGVIVILLISAGSLMTYGKEILSQWVDMDEHRNILSKKHNRSSTEFDILTHQSASAFNIYTIITIIGSAFWLLSLMLHFYFASKISMSLHKAMIESVLGSTMEFFDKNLIGNILNRFSKDIYYIDEELVYSTNDFIMVFVIVVSTATLISSINGVFFVSSIVFEIIFVLLGYYLLPIGRNLRRLNSSTRSPIVGHLNASLEGIATVRAWQNSDILKDEFDYHQDLYTSAHHTMITFATGFSLVLKMISSIFMAIIVGNFLFLKPDAAGKVGLSLTQVSLLTYCLESCLRQWVELESQMTCFERALEYTDIHQEPVGGIVIDKWPSTPSIEFKNVFLSYGLDGKQVLKNLNFRIESKERAAIVGRTGAGKSSIIVALFRMYDIEGNILIDSVDTKTLPLEKLRENLTIIPQDPILFTASMRSNLDPYQRYTDAEIWNAVREVNLDKHITNLEQIVTDCGAHLSIGQRQLICIARALLDRHKIIVLDEATANMDEEMETFIHETIDKHFSECTVISISHRLRQVIHYDKLLVMEEGELVEYGRPKELLENPNGVFYRMAHKAHLV</sequence>
<feature type="transmembrane region" description="Helical" evidence="9">
    <location>
        <begin position="89"/>
        <end position="115"/>
    </location>
</feature>
<keyword evidence="4" id="KW-0677">Repeat</keyword>
<dbReference type="InterPro" id="IPR003439">
    <property type="entry name" value="ABC_transporter-like_ATP-bd"/>
</dbReference>
<dbReference type="InterPro" id="IPR036640">
    <property type="entry name" value="ABC1_TM_sf"/>
</dbReference>
<name>A0ABD2P7F6_9CUCU</name>
<feature type="transmembrane region" description="Helical" evidence="9">
    <location>
        <begin position="685"/>
        <end position="705"/>
    </location>
</feature>
<dbReference type="FunFam" id="1.20.1560.10:FF:000006">
    <property type="entry name" value="ATP-binding cassette, sub-family C (CFTR/MRP), member 9"/>
    <property type="match status" value="1"/>
</dbReference>
<feature type="transmembrane region" description="Helical" evidence="9">
    <location>
        <begin position="232"/>
        <end position="251"/>
    </location>
</feature>
<dbReference type="EMBL" id="JABFTP020000185">
    <property type="protein sequence ID" value="KAL3286637.1"/>
    <property type="molecule type" value="Genomic_DNA"/>
</dbReference>